<accession>A0ABV5R3X3</accession>
<evidence type="ECO:0000313" key="2">
    <source>
        <dbReference type="Proteomes" id="UP001589710"/>
    </source>
</evidence>
<dbReference type="InterPro" id="IPR002514">
    <property type="entry name" value="Transposase_8"/>
</dbReference>
<name>A0ABV5R3X3_9ACTN</name>
<evidence type="ECO:0000313" key="1">
    <source>
        <dbReference type="EMBL" id="MFB9571816.1"/>
    </source>
</evidence>
<dbReference type="EMBL" id="JBHMCG010000020">
    <property type="protein sequence ID" value="MFB9571816.1"/>
    <property type="molecule type" value="Genomic_DNA"/>
</dbReference>
<gene>
    <name evidence="1" type="ORF">ACFFTL_05530</name>
</gene>
<proteinExistence type="predicted"/>
<dbReference type="Gene3D" id="1.10.10.10">
    <property type="entry name" value="Winged helix-like DNA-binding domain superfamily/Winged helix DNA-binding domain"/>
    <property type="match status" value="1"/>
</dbReference>
<comment type="caution">
    <text evidence="1">The sequence shown here is derived from an EMBL/GenBank/DDBJ whole genome shotgun (WGS) entry which is preliminary data.</text>
</comment>
<protein>
    <submittedName>
        <fullName evidence="1">Transposase</fullName>
    </submittedName>
</protein>
<reference evidence="1 2" key="1">
    <citation type="submission" date="2024-09" db="EMBL/GenBank/DDBJ databases">
        <authorList>
            <person name="Sun Q."/>
            <person name="Mori K."/>
        </authorList>
    </citation>
    <scope>NUCLEOTIDE SEQUENCE [LARGE SCALE GENOMIC DNA]</scope>
    <source>
        <strain evidence="1 2">JCM 3331</strain>
    </source>
</reference>
<dbReference type="RefSeq" id="WP_345509927.1">
    <property type="nucleotide sequence ID" value="NZ_BAAAXD010000005.1"/>
</dbReference>
<sequence length="58" mass="6541">MPGLLSWRRRTTATSTMAAPRKYPDELRGRAVREVRSIGRPIAHIAKDLGIRKEALRG</sequence>
<dbReference type="Proteomes" id="UP001589710">
    <property type="component" value="Unassembled WGS sequence"/>
</dbReference>
<dbReference type="InterPro" id="IPR036388">
    <property type="entry name" value="WH-like_DNA-bd_sf"/>
</dbReference>
<dbReference type="Pfam" id="PF01527">
    <property type="entry name" value="HTH_Tnp_1"/>
    <property type="match status" value="1"/>
</dbReference>
<keyword evidence="2" id="KW-1185">Reference proteome</keyword>
<organism evidence="1 2">
    <name type="scientific">Streptomyces yanii</name>
    <dbReference type="NCBI Taxonomy" id="78510"/>
    <lineage>
        <taxon>Bacteria</taxon>
        <taxon>Bacillati</taxon>
        <taxon>Actinomycetota</taxon>
        <taxon>Actinomycetes</taxon>
        <taxon>Kitasatosporales</taxon>
        <taxon>Streptomycetaceae</taxon>
        <taxon>Streptomyces</taxon>
    </lineage>
</organism>